<dbReference type="GO" id="GO:0003677">
    <property type="term" value="F:DNA binding"/>
    <property type="evidence" value="ECO:0007669"/>
    <property type="project" value="InterPro"/>
</dbReference>
<dbReference type="EMBL" id="GEZM01100122">
    <property type="protein sequence ID" value="JAV53007.1"/>
    <property type="molecule type" value="Transcribed_RNA"/>
</dbReference>
<sequence length="175" mass="20072">MNDSEDSEIENAWSIGCASIIPEKSKSRYEAAYGSFLKWCESKCQTDISEKIVLAYFVQRSEGLKSPSSLWCDYSMLKSMIFLRRGVDISKKNVGYRPKKSSVFSKADFHKFLREAPDDTYLVIKLGMIFGMAGACRRDELYNITINDVLDCGTYITVKLLTTKKLYTEDVFHYK</sequence>
<dbReference type="InterPro" id="IPR011010">
    <property type="entry name" value="DNA_brk_join_enz"/>
</dbReference>
<name>A0A1Y1K2E4_PHOPY</name>
<reference evidence="1" key="1">
    <citation type="journal article" date="2016" name="Sci. Rep.">
        <title>Molecular characterization of firefly nuptial gifts: a multi-omics approach sheds light on postcopulatory sexual selection.</title>
        <authorList>
            <person name="Al-Wathiqui N."/>
            <person name="Fallon T.R."/>
            <person name="South A."/>
            <person name="Weng J.K."/>
            <person name="Lewis S.M."/>
        </authorList>
    </citation>
    <scope>NUCLEOTIDE SEQUENCE</scope>
</reference>
<evidence type="ECO:0008006" key="2">
    <source>
        <dbReference type="Google" id="ProtNLM"/>
    </source>
</evidence>
<proteinExistence type="predicted"/>
<protein>
    <recommendedName>
        <fullName evidence="2">Tyr recombinase domain-containing protein</fullName>
    </recommendedName>
</protein>
<dbReference type="AlphaFoldDB" id="A0A1Y1K2E4"/>
<evidence type="ECO:0000313" key="1">
    <source>
        <dbReference type="EMBL" id="JAV53007.1"/>
    </source>
</evidence>
<accession>A0A1Y1K2E4</accession>
<dbReference type="SUPFAM" id="SSF56349">
    <property type="entry name" value="DNA breaking-rejoining enzymes"/>
    <property type="match status" value="1"/>
</dbReference>
<organism evidence="1">
    <name type="scientific">Photinus pyralis</name>
    <name type="common">Common eastern firefly</name>
    <name type="synonym">Lampyris pyralis</name>
    <dbReference type="NCBI Taxonomy" id="7054"/>
    <lineage>
        <taxon>Eukaryota</taxon>
        <taxon>Metazoa</taxon>
        <taxon>Ecdysozoa</taxon>
        <taxon>Arthropoda</taxon>
        <taxon>Hexapoda</taxon>
        <taxon>Insecta</taxon>
        <taxon>Pterygota</taxon>
        <taxon>Neoptera</taxon>
        <taxon>Endopterygota</taxon>
        <taxon>Coleoptera</taxon>
        <taxon>Polyphaga</taxon>
        <taxon>Elateriformia</taxon>
        <taxon>Elateroidea</taxon>
        <taxon>Lampyridae</taxon>
        <taxon>Lampyrinae</taxon>
        <taxon>Photinus</taxon>
    </lineage>
</organism>